<reference evidence="4" key="3">
    <citation type="submission" date="2018-07" db="EMBL/GenBank/DDBJ databases">
        <authorList>
            <person name="Mckenzie S.K."/>
            <person name="Kronauer D.J.C."/>
        </authorList>
    </citation>
    <scope>NUCLEOTIDE SEQUENCE</scope>
    <source>
        <strain evidence="4">Clonal line C1</strain>
    </source>
</reference>
<keyword evidence="5" id="KW-1185">Reference proteome</keyword>
<dbReference type="Proteomes" id="UP000279307">
    <property type="component" value="Chromosome 9"/>
</dbReference>
<dbReference type="EMBL" id="QOIP01000009">
    <property type="protein sequence ID" value="RLU18644.1"/>
    <property type="molecule type" value="Genomic_DNA"/>
</dbReference>
<dbReference type="FunFam" id="3.80.10.10:FF:000168">
    <property type="entry name" value="Distal membrane arm assembly complex 2"/>
    <property type="match status" value="1"/>
</dbReference>
<accession>A0A026WRS6</accession>
<reference evidence="3 5" key="1">
    <citation type="journal article" date="2014" name="Curr. Biol.">
        <title>The genome of the clonal raider ant Cerapachys biroi.</title>
        <authorList>
            <person name="Oxley P.R."/>
            <person name="Ji L."/>
            <person name="Fetter-Pruneda I."/>
            <person name="McKenzie S.K."/>
            <person name="Li C."/>
            <person name="Hu H."/>
            <person name="Zhang G."/>
            <person name="Kronauer D.J."/>
        </authorList>
    </citation>
    <scope>NUCLEOTIDE SEQUENCE [LARGE SCALE GENOMIC DNA]</scope>
</reference>
<evidence type="ECO:0000313" key="4">
    <source>
        <dbReference type="EMBL" id="RLU18644.1"/>
    </source>
</evidence>
<evidence type="ECO:0000313" key="3">
    <source>
        <dbReference type="EMBL" id="EZA58755.1"/>
    </source>
</evidence>
<dbReference type="Proteomes" id="UP000053097">
    <property type="component" value="Unassembled WGS sequence"/>
</dbReference>
<dbReference type="InterPro" id="IPR032675">
    <property type="entry name" value="LRR_dom_sf"/>
</dbReference>
<name>A0A026WRS6_OOCBI</name>
<dbReference type="OMA" id="CKNIDDW"/>
<reference evidence="4 6" key="2">
    <citation type="journal article" date="2018" name="Genome Res.">
        <title>The genomic architecture and molecular evolution of ant odorant receptors.</title>
        <authorList>
            <person name="McKenzie S.K."/>
            <person name="Kronauer D.J.C."/>
        </authorList>
    </citation>
    <scope>NUCLEOTIDE SEQUENCE [LARGE SCALE GENOMIC DNA]</scope>
    <source>
        <strain evidence="4">Clonal line C1</strain>
    </source>
</reference>
<evidence type="ECO:0000313" key="6">
    <source>
        <dbReference type="Proteomes" id="UP000279307"/>
    </source>
</evidence>
<evidence type="ECO:0000313" key="5">
    <source>
        <dbReference type="Proteomes" id="UP000053097"/>
    </source>
</evidence>
<evidence type="ECO:0000256" key="2">
    <source>
        <dbReference type="ARBA" id="ARBA00076566"/>
    </source>
</evidence>
<dbReference type="OrthoDB" id="1708588at2759"/>
<gene>
    <name evidence="4" type="ORF">DMN91_009001</name>
    <name evidence="3" type="ORF">X777_14924</name>
</gene>
<protein>
    <recommendedName>
        <fullName evidence="2">ATP synthase subunit s-like protein</fullName>
    </recommendedName>
</protein>
<comment type="similarity">
    <text evidence="1">Belongs to the ATP synthase subunit s family.</text>
</comment>
<dbReference type="STRING" id="2015173.A0A026WRS6"/>
<dbReference type="EMBL" id="KK107119">
    <property type="protein sequence ID" value="EZA58755.1"/>
    <property type="molecule type" value="Genomic_DNA"/>
</dbReference>
<proteinExistence type="inferred from homology"/>
<sequence length="271" mass="31435">MFARRLTCVINKKLCERTLLRNNWLAQTIRVYGIDHEKVMYKWREKEAELHRTMLGDDPNVSKKIVWHPTSAPKEGDFSIGNIVNWYAQHKIDAAKHDQRFIPERHEILGPDLAAALFIVCRGGRVRFRGSDDWVEQNEKHSSNLPTKFDPQYILEAVDANGMDIYYEGLSNLCNLMKLKWLSLKNCKNIDDWGIDKISAEFPQLEHLDISGCENVTERGLESLYRMPTLKKLIVTNYYNAAAFELTCMMLEDCMPGLTCEIHVPEEKLEE</sequence>
<dbReference type="Gene3D" id="3.80.10.10">
    <property type="entry name" value="Ribonuclease Inhibitor"/>
    <property type="match status" value="1"/>
</dbReference>
<dbReference type="SUPFAM" id="SSF52047">
    <property type="entry name" value="RNI-like"/>
    <property type="match status" value="1"/>
</dbReference>
<evidence type="ECO:0000256" key="1">
    <source>
        <dbReference type="ARBA" id="ARBA00006901"/>
    </source>
</evidence>
<dbReference type="SMART" id="SM00367">
    <property type="entry name" value="LRR_CC"/>
    <property type="match status" value="2"/>
</dbReference>
<dbReference type="AlphaFoldDB" id="A0A026WRS6"/>
<dbReference type="InterPro" id="IPR006553">
    <property type="entry name" value="Leu-rich_rpt_Cys-con_subtyp"/>
</dbReference>
<organism evidence="3 5">
    <name type="scientific">Ooceraea biroi</name>
    <name type="common">Clonal raider ant</name>
    <name type="synonym">Cerapachys biroi</name>
    <dbReference type="NCBI Taxonomy" id="2015173"/>
    <lineage>
        <taxon>Eukaryota</taxon>
        <taxon>Metazoa</taxon>
        <taxon>Ecdysozoa</taxon>
        <taxon>Arthropoda</taxon>
        <taxon>Hexapoda</taxon>
        <taxon>Insecta</taxon>
        <taxon>Pterygota</taxon>
        <taxon>Neoptera</taxon>
        <taxon>Endopterygota</taxon>
        <taxon>Hymenoptera</taxon>
        <taxon>Apocrita</taxon>
        <taxon>Aculeata</taxon>
        <taxon>Formicoidea</taxon>
        <taxon>Formicidae</taxon>
        <taxon>Dorylinae</taxon>
        <taxon>Ooceraea</taxon>
    </lineage>
</organism>